<comment type="caution">
    <text evidence="1">The sequence shown here is derived from an EMBL/GenBank/DDBJ whole genome shotgun (WGS) entry which is preliminary data.</text>
</comment>
<sequence>MEQGYNIIMADIISSRQINKKDDFMRQFKELTHLVNDEFKNQILSPLTITLGDEFQGIVKGPKSLFELLFFLEESIIANQYPFKLRYSLVYGEIDTKINEEIAYEMYGPGLTMAREALKTLKETGDNYFIHLNSTKDVQLSLCMKLYQSIKSDWKNSDYKIISAFLENDDYKNLKKMGLYKTRSGPWKKRKTLRIEEYNIIKNIILNIL</sequence>
<protein>
    <submittedName>
        <fullName evidence="1">SatD family protein</fullName>
    </submittedName>
</protein>
<evidence type="ECO:0000313" key="1">
    <source>
        <dbReference type="EMBL" id="MDT0607544.1"/>
    </source>
</evidence>
<dbReference type="InterPro" id="IPR032580">
    <property type="entry name" value="SatD"/>
</dbReference>
<proteinExistence type="predicted"/>
<reference evidence="1 2" key="1">
    <citation type="submission" date="2023-09" db="EMBL/GenBank/DDBJ databases">
        <authorList>
            <person name="Rey-Velasco X."/>
        </authorList>
    </citation>
    <scope>NUCLEOTIDE SEQUENCE [LARGE SCALE GENOMIC DNA]</scope>
    <source>
        <strain evidence="1 2">F388</strain>
    </source>
</reference>
<keyword evidence="2" id="KW-1185">Reference proteome</keyword>
<name>A0ABU3AC39_9FLAO</name>
<dbReference type="RefSeq" id="WP_311351353.1">
    <property type="nucleotide sequence ID" value="NZ_JAVRHR010000002.1"/>
</dbReference>
<evidence type="ECO:0000313" key="2">
    <source>
        <dbReference type="Proteomes" id="UP001255246"/>
    </source>
</evidence>
<dbReference type="EMBL" id="JAVRHR010000002">
    <property type="protein sequence ID" value="MDT0607544.1"/>
    <property type="molecule type" value="Genomic_DNA"/>
</dbReference>
<organism evidence="1 2">
    <name type="scientific">Croceitalea rosinachiae</name>
    <dbReference type="NCBI Taxonomy" id="3075596"/>
    <lineage>
        <taxon>Bacteria</taxon>
        <taxon>Pseudomonadati</taxon>
        <taxon>Bacteroidota</taxon>
        <taxon>Flavobacteriia</taxon>
        <taxon>Flavobacteriales</taxon>
        <taxon>Flavobacteriaceae</taxon>
        <taxon>Croceitalea</taxon>
    </lineage>
</organism>
<gene>
    <name evidence="1" type="ORF">RM706_10905</name>
</gene>
<accession>A0ABU3AC39</accession>
<dbReference type="Proteomes" id="UP001255246">
    <property type="component" value="Unassembled WGS sequence"/>
</dbReference>
<dbReference type="Pfam" id="PF16264">
    <property type="entry name" value="SatD"/>
    <property type="match status" value="1"/>
</dbReference>